<feature type="transmembrane region" description="Helical" evidence="1">
    <location>
        <begin position="111"/>
        <end position="128"/>
    </location>
</feature>
<evidence type="ECO:0000313" key="3">
    <source>
        <dbReference type="Proteomes" id="UP001595476"/>
    </source>
</evidence>
<dbReference type="Proteomes" id="UP001595476">
    <property type="component" value="Unassembled WGS sequence"/>
</dbReference>
<reference evidence="3" key="1">
    <citation type="journal article" date="2019" name="Int. J. Syst. Evol. Microbiol.">
        <title>The Global Catalogue of Microorganisms (GCM) 10K type strain sequencing project: providing services to taxonomists for standard genome sequencing and annotation.</title>
        <authorList>
            <consortium name="The Broad Institute Genomics Platform"/>
            <consortium name="The Broad Institute Genome Sequencing Center for Infectious Disease"/>
            <person name="Wu L."/>
            <person name="Ma J."/>
        </authorList>
    </citation>
    <scope>NUCLEOTIDE SEQUENCE [LARGE SCALE GENOMIC DNA]</scope>
    <source>
        <strain evidence="3">KCTC 52438</strain>
    </source>
</reference>
<proteinExistence type="predicted"/>
<comment type="caution">
    <text evidence="2">The sequence shown here is derived from an EMBL/GenBank/DDBJ whole genome shotgun (WGS) entry which is preliminary data.</text>
</comment>
<keyword evidence="1" id="KW-0812">Transmembrane</keyword>
<keyword evidence="3" id="KW-1185">Reference proteome</keyword>
<dbReference type="RefSeq" id="WP_386721257.1">
    <property type="nucleotide sequence ID" value="NZ_JBHRSZ010000004.1"/>
</dbReference>
<feature type="transmembrane region" description="Helical" evidence="1">
    <location>
        <begin position="73"/>
        <end position="91"/>
    </location>
</feature>
<organism evidence="2 3">
    <name type="scientific">Litoribrevibacter euphylliae</name>
    <dbReference type="NCBI Taxonomy" id="1834034"/>
    <lineage>
        <taxon>Bacteria</taxon>
        <taxon>Pseudomonadati</taxon>
        <taxon>Pseudomonadota</taxon>
        <taxon>Gammaproteobacteria</taxon>
        <taxon>Oceanospirillales</taxon>
        <taxon>Oceanospirillaceae</taxon>
        <taxon>Litoribrevibacter</taxon>
    </lineage>
</organism>
<evidence type="ECO:0000256" key="1">
    <source>
        <dbReference type="SAM" id="Phobius"/>
    </source>
</evidence>
<evidence type="ECO:0000313" key="2">
    <source>
        <dbReference type="EMBL" id="MFC3151806.1"/>
    </source>
</evidence>
<sequence>MKVEQTSRGIALIALASIFLVLASNSSDIANYLRSGIEMKRIYMGIWCIVSALVIWHHVICSRDIDYDILIDMVFNIFTLSVAAQSSIMLFKGVVLQTMYDEKYFLNFDQLDLACLFVVSLILILYTLRKMYRYMIEALRFGRSEDMTVEQVKAP</sequence>
<accession>A0ABV7HGQ4</accession>
<keyword evidence="1" id="KW-1133">Transmembrane helix</keyword>
<dbReference type="EMBL" id="JBHRSZ010000004">
    <property type="protein sequence ID" value="MFC3151806.1"/>
    <property type="molecule type" value="Genomic_DNA"/>
</dbReference>
<keyword evidence="1" id="KW-0472">Membrane</keyword>
<gene>
    <name evidence="2" type="ORF">ACFOEK_12270</name>
</gene>
<protein>
    <submittedName>
        <fullName evidence="2">Uncharacterized protein</fullName>
    </submittedName>
</protein>
<name>A0ABV7HGQ4_9GAMM</name>
<feature type="transmembrane region" description="Helical" evidence="1">
    <location>
        <begin position="42"/>
        <end position="61"/>
    </location>
</feature>